<protein>
    <recommendedName>
        <fullName evidence="3">Protein kinase domain-containing protein</fullName>
    </recommendedName>
</protein>
<dbReference type="STRING" id="650164.K5UVM1"/>
<dbReference type="Gene3D" id="1.10.510.10">
    <property type="entry name" value="Transferase(Phosphotransferase) domain 1"/>
    <property type="match status" value="1"/>
</dbReference>
<gene>
    <name evidence="1" type="ORF">PHACADRAFT_97039</name>
</gene>
<sequence>MNAEPPQCPAYLATGAELSIELEDSAGTLRMAVVHPVLPFTSSQVVVARLSSKDTATACRLAPGLSVVLKIFDPRFLKRRGPDDDDQPWSEAELEEFQRHKGELTRWCQTLHPDALGMDNWEEFYFLRMYSDHAAEVEAYRMLHPLQGCGVPVFYGSGTLDLSRTAPPCAFNPRLILLEHIADAVSLRDIDPLLLSAPLVESLLDTMQRLGALGVAHGDLNFTNYLFTPARRPTRAVIIDFADSVSRRPDSTDEEWTRLVEEYGVMRETRIKIAMRFTIAGLRVPAACSPEDLPGFGDMNRASLSSL</sequence>
<accession>K5UVM1</accession>
<dbReference type="RefSeq" id="XP_007396783.1">
    <property type="nucleotide sequence ID" value="XM_007396721.1"/>
</dbReference>
<evidence type="ECO:0008006" key="3">
    <source>
        <dbReference type="Google" id="ProtNLM"/>
    </source>
</evidence>
<dbReference type="InterPro" id="IPR011009">
    <property type="entry name" value="Kinase-like_dom_sf"/>
</dbReference>
<organism evidence="1 2">
    <name type="scientific">Phanerochaete carnosa (strain HHB-10118-sp)</name>
    <name type="common">White-rot fungus</name>
    <name type="synonym">Peniophora carnosa</name>
    <dbReference type="NCBI Taxonomy" id="650164"/>
    <lineage>
        <taxon>Eukaryota</taxon>
        <taxon>Fungi</taxon>
        <taxon>Dikarya</taxon>
        <taxon>Basidiomycota</taxon>
        <taxon>Agaricomycotina</taxon>
        <taxon>Agaricomycetes</taxon>
        <taxon>Polyporales</taxon>
        <taxon>Phanerochaetaceae</taxon>
        <taxon>Phanerochaete</taxon>
    </lineage>
</organism>
<dbReference type="Proteomes" id="UP000008370">
    <property type="component" value="Unassembled WGS sequence"/>
</dbReference>
<dbReference type="KEGG" id="pco:PHACADRAFT_97039"/>
<dbReference type="InParanoid" id="K5UVM1"/>
<dbReference type="OrthoDB" id="2734608at2759"/>
<proteinExistence type="predicted"/>
<reference evidence="1 2" key="1">
    <citation type="journal article" date="2012" name="BMC Genomics">
        <title>Comparative genomics of the white-rot fungi, Phanerochaete carnosa and P. chrysosporium, to elucidate the genetic basis of the distinct wood types they colonize.</title>
        <authorList>
            <person name="Suzuki H."/>
            <person name="MacDonald J."/>
            <person name="Syed K."/>
            <person name="Salamov A."/>
            <person name="Hori C."/>
            <person name="Aerts A."/>
            <person name="Henrissat B."/>
            <person name="Wiebenga A."/>
            <person name="vanKuyk P.A."/>
            <person name="Barry K."/>
            <person name="Lindquist E."/>
            <person name="LaButti K."/>
            <person name="Lapidus A."/>
            <person name="Lucas S."/>
            <person name="Coutinho P."/>
            <person name="Gong Y."/>
            <person name="Samejima M."/>
            <person name="Mahadevan R."/>
            <person name="Abou-Zaid M."/>
            <person name="de Vries R.P."/>
            <person name="Igarashi K."/>
            <person name="Yadav J.S."/>
            <person name="Grigoriev I.V."/>
            <person name="Master E.R."/>
        </authorList>
    </citation>
    <scope>NUCLEOTIDE SEQUENCE [LARGE SCALE GENOMIC DNA]</scope>
    <source>
        <strain evidence="1 2">HHB-10118-sp</strain>
    </source>
</reference>
<evidence type="ECO:0000313" key="1">
    <source>
        <dbReference type="EMBL" id="EKM54081.1"/>
    </source>
</evidence>
<dbReference type="GeneID" id="18920957"/>
<keyword evidence="2" id="KW-1185">Reference proteome</keyword>
<name>K5UVM1_PHACS</name>
<dbReference type="AlphaFoldDB" id="K5UVM1"/>
<dbReference type="EMBL" id="JH930473">
    <property type="protein sequence ID" value="EKM54081.1"/>
    <property type="molecule type" value="Genomic_DNA"/>
</dbReference>
<dbReference type="SUPFAM" id="SSF56112">
    <property type="entry name" value="Protein kinase-like (PK-like)"/>
    <property type="match status" value="1"/>
</dbReference>
<evidence type="ECO:0000313" key="2">
    <source>
        <dbReference type="Proteomes" id="UP000008370"/>
    </source>
</evidence>
<dbReference type="HOGENOM" id="CLU_054599_1_0_1"/>